<accession>A0A409V9S6</accession>
<dbReference type="InParanoid" id="A0A409V9S6"/>
<comment type="caution">
    <text evidence="1">The sequence shown here is derived from an EMBL/GenBank/DDBJ whole genome shotgun (WGS) entry which is preliminary data.</text>
</comment>
<evidence type="ECO:0000313" key="1">
    <source>
        <dbReference type="EMBL" id="PPQ63512.1"/>
    </source>
</evidence>
<dbReference type="AlphaFoldDB" id="A0A409V9S6"/>
<evidence type="ECO:0000313" key="2">
    <source>
        <dbReference type="Proteomes" id="UP000284842"/>
    </source>
</evidence>
<sequence>MSNWSTFTCENADFKVRSVPDNIVFNARRTALLDSEVFRDMFDMCDPGSPDADEPLDLHETSSELIALLRLLHDPPVAPKELPPITVYDSRRYDPATVIPLPLLLSLVFPLVDKYAIKEETINALKLHLHAHARTHALEVYAFATVNHNDMEWIASAASQYIQPLASYRFEEIKVIPNVIAYHKLVRLQDFRVKALRDLLLGEDIFPRGKHLNVAALLNPSSLDLPTCLLGYGACPTHRERTIASWDRQRKALMGRIETGNIRLTCIPFVRFPPFTFAKYHSMRKHSATDVAGEMGALTDTLSECKTCQKACIAAVEMLAYKCHRLPRRLDQLPNVY</sequence>
<organism evidence="1 2">
    <name type="scientific">Panaeolus cyanescens</name>
    <dbReference type="NCBI Taxonomy" id="181874"/>
    <lineage>
        <taxon>Eukaryota</taxon>
        <taxon>Fungi</taxon>
        <taxon>Dikarya</taxon>
        <taxon>Basidiomycota</taxon>
        <taxon>Agaricomycotina</taxon>
        <taxon>Agaricomycetes</taxon>
        <taxon>Agaricomycetidae</taxon>
        <taxon>Agaricales</taxon>
        <taxon>Agaricineae</taxon>
        <taxon>Galeropsidaceae</taxon>
        <taxon>Panaeolus</taxon>
    </lineage>
</organism>
<dbReference type="OrthoDB" id="3335429at2759"/>
<evidence type="ECO:0008006" key="3">
    <source>
        <dbReference type="Google" id="ProtNLM"/>
    </source>
</evidence>
<gene>
    <name evidence="1" type="ORF">CVT24_004740</name>
</gene>
<reference evidence="1 2" key="1">
    <citation type="journal article" date="2018" name="Evol. Lett.">
        <title>Horizontal gene cluster transfer increased hallucinogenic mushroom diversity.</title>
        <authorList>
            <person name="Reynolds H.T."/>
            <person name="Vijayakumar V."/>
            <person name="Gluck-Thaler E."/>
            <person name="Korotkin H.B."/>
            <person name="Matheny P.B."/>
            <person name="Slot J.C."/>
        </authorList>
    </citation>
    <scope>NUCLEOTIDE SEQUENCE [LARGE SCALE GENOMIC DNA]</scope>
    <source>
        <strain evidence="1 2">2629</strain>
    </source>
</reference>
<dbReference type="Proteomes" id="UP000284842">
    <property type="component" value="Unassembled WGS sequence"/>
</dbReference>
<name>A0A409V9S6_9AGAR</name>
<proteinExistence type="predicted"/>
<protein>
    <recommendedName>
        <fullName evidence="3">BTB domain-containing protein</fullName>
    </recommendedName>
</protein>
<keyword evidence="2" id="KW-1185">Reference proteome</keyword>
<dbReference type="EMBL" id="NHTK01006120">
    <property type="protein sequence ID" value="PPQ63512.1"/>
    <property type="molecule type" value="Genomic_DNA"/>
</dbReference>